<sequence length="97" mass="10342">MFGQHAVKLVEYVLPKNVQSPSHKHPQYFFQIIFMVTTGLYAVTVALAVPGLGPLLVPGPASPAVRVPEAVADIDYAEEIDPTSTSGISCYSIDVAV</sequence>
<reference evidence="2 3" key="1">
    <citation type="submission" date="2016-07" db="EMBL/GenBank/DDBJ databases">
        <title>Pervasive Adenine N6-methylation of Active Genes in Fungi.</title>
        <authorList>
            <consortium name="DOE Joint Genome Institute"/>
            <person name="Mondo S.J."/>
            <person name="Dannebaum R.O."/>
            <person name="Kuo R.C."/>
            <person name="Labutti K."/>
            <person name="Haridas S."/>
            <person name="Kuo A."/>
            <person name="Salamov A."/>
            <person name="Ahrendt S.R."/>
            <person name="Lipzen A."/>
            <person name="Sullivan W."/>
            <person name="Andreopoulos W.B."/>
            <person name="Clum A."/>
            <person name="Lindquist E."/>
            <person name="Daum C."/>
            <person name="Ramamoorthy G.K."/>
            <person name="Gryganskyi A."/>
            <person name="Culley D."/>
            <person name="Magnuson J.K."/>
            <person name="James T.Y."/>
            <person name="O'Malley M.A."/>
            <person name="Stajich J.E."/>
            <person name="Spatafora J.W."/>
            <person name="Visel A."/>
            <person name="Grigoriev I.V."/>
        </authorList>
    </citation>
    <scope>NUCLEOTIDE SEQUENCE [LARGE SCALE GENOMIC DNA]</scope>
    <source>
        <strain evidence="2 3">JEL800</strain>
    </source>
</reference>
<feature type="transmembrane region" description="Helical" evidence="1">
    <location>
        <begin position="28"/>
        <end position="49"/>
    </location>
</feature>
<dbReference type="AlphaFoldDB" id="A0A1Y2BGA5"/>
<keyword evidence="1" id="KW-1133">Transmembrane helix</keyword>
<dbReference type="EMBL" id="MCGO01000066">
    <property type="protein sequence ID" value="ORY33851.1"/>
    <property type="molecule type" value="Genomic_DNA"/>
</dbReference>
<keyword evidence="3" id="KW-1185">Reference proteome</keyword>
<organism evidence="2 3">
    <name type="scientific">Rhizoclosmatium globosum</name>
    <dbReference type="NCBI Taxonomy" id="329046"/>
    <lineage>
        <taxon>Eukaryota</taxon>
        <taxon>Fungi</taxon>
        <taxon>Fungi incertae sedis</taxon>
        <taxon>Chytridiomycota</taxon>
        <taxon>Chytridiomycota incertae sedis</taxon>
        <taxon>Chytridiomycetes</taxon>
        <taxon>Chytridiales</taxon>
        <taxon>Chytriomycetaceae</taxon>
        <taxon>Rhizoclosmatium</taxon>
    </lineage>
</organism>
<evidence type="ECO:0000256" key="1">
    <source>
        <dbReference type="SAM" id="Phobius"/>
    </source>
</evidence>
<evidence type="ECO:0000313" key="3">
    <source>
        <dbReference type="Proteomes" id="UP000193642"/>
    </source>
</evidence>
<keyword evidence="1" id="KW-0812">Transmembrane</keyword>
<accession>A0A1Y2BGA5</accession>
<keyword evidence="1" id="KW-0472">Membrane</keyword>
<gene>
    <name evidence="2" type="ORF">BCR33DRAFT_856129</name>
</gene>
<name>A0A1Y2BGA5_9FUNG</name>
<evidence type="ECO:0000313" key="2">
    <source>
        <dbReference type="EMBL" id="ORY33851.1"/>
    </source>
</evidence>
<protein>
    <submittedName>
        <fullName evidence="2">Uncharacterized protein</fullName>
    </submittedName>
</protein>
<comment type="caution">
    <text evidence="2">The sequence shown here is derived from an EMBL/GenBank/DDBJ whole genome shotgun (WGS) entry which is preliminary data.</text>
</comment>
<proteinExistence type="predicted"/>
<dbReference type="Proteomes" id="UP000193642">
    <property type="component" value="Unassembled WGS sequence"/>
</dbReference>